<dbReference type="Gene3D" id="1.10.10.10">
    <property type="entry name" value="Winged helix-like DNA-binding domain superfamily/Winged helix DNA-binding domain"/>
    <property type="match status" value="1"/>
</dbReference>
<proteinExistence type="predicted"/>
<dbReference type="InterPro" id="IPR011991">
    <property type="entry name" value="ArsR-like_HTH"/>
</dbReference>
<dbReference type="InterPro" id="IPR036390">
    <property type="entry name" value="WH_DNA-bd_sf"/>
</dbReference>
<dbReference type="RefSeq" id="WP_350340560.1">
    <property type="nucleotide sequence ID" value="NZ_JAEKNS010000025.1"/>
</dbReference>
<dbReference type="Pfam" id="PF01022">
    <property type="entry name" value="HTH_5"/>
    <property type="match status" value="1"/>
</dbReference>
<organism evidence="2 3">
    <name type="scientific">Candidatus Aeolococcus gillhamiae</name>
    <dbReference type="NCBI Taxonomy" id="3127015"/>
    <lineage>
        <taxon>Bacteria</taxon>
        <taxon>Bacillati</taxon>
        <taxon>Candidatus Dormiibacterota</taxon>
        <taxon>Candidatus Dormibacteria</taxon>
        <taxon>Candidatus Aeolococcales</taxon>
        <taxon>Candidatus Aeolococcaceae</taxon>
        <taxon>Candidatus Aeolococcus</taxon>
    </lineage>
</organism>
<feature type="domain" description="HTH arsR-type" evidence="1">
    <location>
        <begin position="35"/>
        <end position="71"/>
    </location>
</feature>
<dbReference type="AlphaFoldDB" id="A0A934N8T9"/>
<dbReference type="InterPro" id="IPR001845">
    <property type="entry name" value="HTH_ArsR_DNA-bd_dom"/>
</dbReference>
<evidence type="ECO:0000313" key="2">
    <source>
        <dbReference type="EMBL" id="MBJ7593557.1"/>
    </source>
</evidence>
<evidence type="ECO:0000313" key="3">
    <source>
        <dbReference type="Proteomes" id="UP000606991"/>
    </source>
</evidence>
<gene>
    <name evidence="2" type="ORF">JF886_01640</name>
</gene>
<protein>
    <submittedName>
        <fullName evidence="2">Helix-turn-helix domain-containing protein</fullName>
    </submittedName>
</protein>
<sequence>MRAPHRIRPLSPPALDHQAHRALGSASRTHLIQTLLAEGPLQAEQLAGRVGLHLNTVRAHLEVLRKANLVSARAIARPGPGRPRLAFAATEMVPDDWRGGSYRLLARILIASLREPDGPERVTTAGREAGRELVAADRRTTPRPTDPRGGVLTLLDRLGFAPRALDPAPPGEPEVVELHGCPFSELAESDSPTVCSVHQGILEGAFAQLGGNPESLQLIPFVAPGLCAVHLHQS</sequence>
<dbReference type="EMBL" id="JAEKNS010000025">
    <property type="protein sequence ID" value="MBJ7593557.1"/>
    <property type="molecule type" value="Genomic_DNA"/>
</dbReference>
<name>A0A934N8T9_9BACT</name>
<dbReference type="Proteomes" id="UP000606991">
    <property type="component" value="Unassembled WGS sequence"/>
</dbReference>
<accession>A0A934N8T9</accession>
<comment type="caution">
    <text evidence="2">The sequence shown here is derived from an EMBL/GenBank/DDBJ whole genome shotgun (WGS) entry which is preliminary data.</text>
</comment>
<dbReference type="CDD" id="cd00090">
    <property type="entry name" value="HTH_ARSR"/>
    <property type="match status" value="1"/>
</dbReference>
<dbReference type="InterPro" id="IPR036388">
    <property type="entry name" value="WH-like_DNA-bd_sf"/>
</dbReference>
<dbReference type="GO" id="GO:0003700">
    <property type="term" value="F:DNA-binding transcription factor activity"/>
    <property type="evidence" value="ECO:0007669"/>
    <property type="project" value="InterPro"/>
</dbReference>
<evidence type="ECO:0000259" key="1">
    <source>
        <dbReference type="Pfam" id="PF01022"/>
    </source>
</evidence>
<reference evidence="2 3" key="1">
    <citation type="submission" date="2020-10" db="EMBL/GenBank/DDBJ databases">
        <title>Ca. Dormibacterota MAGs.</title>
        <authorList>
            <person name="Montgomery K."/>
        </authorList>
    </citation>
    <scope>NUCLEOTIDE SEQUENCE [LARGE SCALE GENOMIC DNA]</scope>
    <source>
        <strain evidence="2">SC8812_S17_18</strain>
    </source>
</reference>
<dbReference type="SUPFAM" id="SSF46785">
    <property type="entry name" value="Winged helix' DNA-binding domain"/>
    <property type="match status" value="1"/>
</dbReference>